<reference evidence="1" key="1">
    <citation type="submission" date="2014-11" db="EMBL/GenBank/DDBJ databases">
        <authorList>
            <person name="Amaro Gonzalez C."/>
        </authorList>
    </citation>
    <scope>NUCLEOTIDE SEQUENCE</scope>
</reference>
<organism evidence="1">
    <name type="scientific">Anguilla anguilla</name>
    <name type="common">European freshwater eel</name>
    <name type="synonym">Muraena anguilla</name>
    <dbReference type="NCBI Taxonomy" id="7936"/>
    <lineage>
        <taxon>Eukaryota</taxon>
        <taxon>Metazoa</taxon>
        <taxon>Chordata</taxon>
        <taxon>Craniata</taxon>
        <taxon>Vertebrata</taxon>
        <taxon>Euteleostomi</taxon>
        <taxon>Actinopterygii</taxon>
        <taxon>Neopterygii</taxon>
        <taxon>Teleostei</taxon>
        <taxon>Anguilliformes</taxon>
        <taxon>Anguillidae</taxon>
        <taxon>Anguilla</taxon>
    </lineage>
</organism>
<name>A0A0E9UI51_ANGAN</name>
<accession>A0A0E9UI51</accession>
<evidence type="ECO:0000313" key="1">
    <source>
        <dbReference type="EMBL" id="JAH65539.1"/>
    </source>
</evidence>
<sequence length="45" mass="4875">MDSTSCSLCTLVAGTPVTAMPPGMYRQILPVTRTQVNASARQTYR</sequence>
<protein>
    <submittedName>
        <fullName evidence="1">Uncharacterized protein</fullName>
    </submittedName>
</protein>
<reference evidence="1" key="2">
    <citation type="journal article" date="2015" name="Fish Shellfish Immunol.">
        <title>Early steps in the European eel (Anguilla anguilla)-Vibrio vulnificus interaction in the gills: Role of the RtxA13 toxin.</title>
        <authorList>
            <person name="Callol A."/>
            <person name="Pajuelo D."/>
            <person name="Ebbesson L."/>
            <person name="Teles M."/>
            <person name="MacKenzie S."/>
            <person name="Amaro C."/>
        </authorList>
    </citation>
    <scope>NUCLEOTIDE SEQUENCE</scope>
</reference>
<proteinExistence type="predicted"/>
<dbReference type="EMBL" id="GBXM01043038">
    <property type="protein sequence ID" value="JAH65539.1"/>
    <property type="molecule type" value="Transcribed_RNA"/>
</dbReference>
<dbReference type="AlphaFoldDB" id="A0A0E9UI51"/>